<dbReference type="PANTHER" id="PTHR12137:SF54">
    <property type="entry name" value="CARBOHYDRATE SULFOTRANSFERASE"/>
    <property type="match status" value="1"/>
</dbReference>
<dbReference type="EC" id="2.8.2.-" evidence="9"/>
<evidence type="ECO:0000256" key="4">
    <source>
        <dbReference type="ARBA" id="ARBA00022692"/>
    </source>
</evidence>
<evidence type="ECO:0000256" key="7">
    <source>
        <dbReference type="ARBA" id="ARBA00023136"/>
    </source>
</evidence>
<keyword evidence="6 9" id="KW-0333">Golgi apparatus</keyword>
<keyword evidence="7" id="KW-0472">Membrane</keyword>
<evidence type="ECO:0000256" key="2">
    <source>
        <dbReference type="ARBA" id="ARBA00006339"/>
    </source>
</evidence>
<dbReference type="InterPro" id="IPR005331">
    <property type="entry name" value="Sulfotransferase"/>
</dbReference>
<evidence type="ECO:0000256" key="6">
    <source>
        <dbReference type="ARBA" id="ARBA00023034"/>
    </source>
</evidence>
<evidence type="ECO:0000256" key="3">
    <source>
        <dbReference type="ARBA" id="ARBA00022679"/>
    </source>
</evidence>
<dbReference type="InterPro" id="IPR018011">
    <property type="entry name" value="Carb_sulfotrans_8-10"/>
</dbReference>
<comment type="similarity">
    <text evidence="2 9">Belongs to the sulfotransferase 2 family.</text>
</comment>
<evidence type="ECO:0000256" key="1">
    <source>
        <dbReference type="ARBA" id="ARBA00004323"/>
    </source>
</evidence>
<evidence type="ECO:0000256" key="9">
    <source>
        <dbReference type="RuleBase" id="RU364020"/>
    </source>
</evidence>
<dbReference type="GO" id="GO:0016051">
    <property type="term" value="P:carbohydrate biosynthetic process"/>
    <property type="evidence" value="ECO:0007669"/>
    <property type="project" value="InterPro"/>
</dbReference>
<dbReference type="Gene3D" id="2.130.10.10">
    <property type="entry name" value="YVTN repeat-like/Quinoprotein amine dehydrogenase"/>
    <property type="match status" value="1"/>
</dbReference>
<gene>
    <name evidence="10" type="ORF">NTEN_LOCUS21024</name>
</gene>
<dbReference type="OrthoDB" id="2019940at2759"/>
<keyword evidence="9" id="KW-0119">Carbohydrate metabolism</keyword>
<proteinExistence type="inferred from homology"/>
<dbReference type="InterPro" id="IPR015943">
    <property type="entry name" value="WD40/YVTN_repeat-like_dom_sf"/>
</dbReference>
<evidence type="ECO:0000256" key="8">
    <source>
        <dbReference type="ARBA" id="ARBA00023180"/>
    </source>
</evidence>
<name>A0A6H5HFW8_9HEMI</name>
<keyword evidence="4" id="KW-0812">Transmembrane</keyword>
<keyword evidence="8 9" id="KW-0325">Glycoprotein</keyword>
<keyword evidence="11" id="KW-1185">Reference proteome</keyword>
<keyword evidence="9" id="KW-0735">Signal-anchor</keyword>
<evidence type="ECO:0000256" key="5">
    <source>
        <dbReference type="ARBA" id="ARBA00022989"/>
    </source>
</evidence>
<evidence type="ECO:0000313" key="11">
    <source>
        <dbReference type="Proteomes" id="UP000479000"/>
    </source>
</evidence>
<accession>A0A6H5HFW8</accession>
<dbReference type="GO" id="GO:0000139">
    <property type="term" value="C:Golgi membrane"/>
    <property type="evidence" value="ECO:0007669"/>
    <property type="project" value="UniProtKB-SubCell"/>
</dbReference>
<evidence type="ECO:0000313" key="10">
    <source>
        <dbReference type="EMBL" id="CAB0016902.1"/>
    </source>
</evidence>
<keyword evidence="5" id="KW-1133">Transmembrane helix</keyword>
<dbReference type="EMBL" id="CADCXU010030624">
    <property type="protein sequence ID" value="CAB0016902.1"/>
    <property type="molecule type" value="Genomic_DNA"/>
</dbReference>
<dbReference type="SMART" id="SM00320">
    <property type="entry name" value="WD40"/>
    <property type="match status" value="1"/>
</dbReference>
<dbReference type="Pfam" id="PF03567">
    <property type="entry name" value="Sulfotransfer_2"/>
    <property type="match status" value="1"/>
</dbReference>
<dbReference type="InterPro" id="IPR001680">
    <property type="entry name" value="WD40_rpt"/>
</dbReference>
<dbReference type="GO" id="GO:0008146">
    <property type="term" value="F:sulfotransferase activity"/>
    <property type="evidence" value="ECO:0007669"/>
    <property type="project" value="InterPro"/>
</dbReference>
<keyword evidence="3 9" id="KW-0808">Transferase</keyword>
<protein>
    <recommendedName>
        <fullName evidence="9">Carbohydrate sulfotransferase</fullName>
        <ecNumber evidence="9">2.8.2.-</ecNumber>
    </recommendedName>
</protein>
<dbReference type="AlphaFoldDB" id="A0A6H5HFW8"/>
<comment type="subcellular location">
    <subcellularLocation>
        <location evidence="1 9">Golgi apparatus membrane</location>
        <topology evidence="1 9">Single-pass type II membrane protein</topology>
    </subcellularLocation>
</comment>
<feature type="non-terminal residue" evidence="10">
    <location>
        <position position="532"/>
    </location>
</feature>
<feature type="non-terminal residue" evidence="10">
    <location>
        <position position="1"/>
    </location>
</feature>
<dbReference type="Proteomes" id="UP000479000">
    <property type="component" value="Unassembled WGS sequence"/>
</dbReference>
<reference evidence="10 11" key="1">
    <citation type="submission" date="2020-02" db="EMBL/GenBank/DDBJ databases">
        <authorList>
            <person name="Ferguson B K."/>
        </authorList>
    </citation>
    <scope>NUCLEOTIDE SEQUENCE [LARGE SCALE GENOMIC DNA]</scope>
</reference>
<sequence length="532" mass="61087">QQPSNNLFVEWSTLAINASTGNQQIFHGFKLAKTTLCIQEACVICAPPGSTSTSWFEGVTRALRYPWKQLSHNKLVISARPCLHYASIPSNTSGLHERMNRAIPCLSVSWPHRDTTTCTLRLSHKFDIAYHHRHRHDKQYFQTPVLVKIIQHDSFFCSGFATDQRQSQDQWRRFEGSESSSRLLDQGQDQNCVPYCVSVRLSGVHCMMQELLHQRRCLETGRCLQSLVQANGNGVRVIAFSIDGSLLATAGEAGIFCLWTTVPSSFNLIRIDKLTSKNKMEACSDHMLVIRAWSSDGTIGDARAVEDAHRISQGAESDYLSRWWNRFKIHDNRNSTRVIELVFPHLNQRLFMKMTGKSNASDILSIPAHEAHDRQFHSTLRNFTAVDAEYFLKKYTKFMFVRHPFERLLSAYKNKLEQNYIGSKYFKDRIGKYIMQNYRTKKNQSGQANGEDITFEEFTNFLLNSEQKGFNEHWKPMHRLCEPCLVKYDFVGKYETLSSDANFILRKIGATNLSFPQALGSSTTAKQLKKYF</sequence>
<organism evidence="10 11">
    <name type="scientific">Nesidiocoris tenuis</name>
    <dbReference type="NCBI Taxonomy" id="355587"/>
    <lineage>
        <taxon>Eukaryota</taxon>
        <taxon>Metazoa</taxon>
        <taxon>Ecdysozoa</taxon>
        <taxon>Arthropoda</taxon>
        <taxon>Hexapoda</taxon>
        <taxon>Insecta</taxon>
        <taxon>Pterygota</taxon>
        <taxon>Neoptera</taxon>
        <taxon>Paraneoptera</taxon>
        <taxon>Hemiptera</taxon>
        <taxon>Heteroptera</taxon>
        <taxon>Panheteroptera</taxon>
        <taxon>Cimicomorpha</taxon>
        <taxon>Miridae</taxon>
        <taxon>Dicyphina</taxon>
        <taxon>Nesidiocoris</taxon>
    </lineage>
</organism>
<dbReference type="PANTHER" id="PTHR12137">
    <property type="entry name" value="CARBOHYDRATE SULFOTRANSFERASE"/>
    <property type="match status" value="1"/>
</dbReference>